<dbReference type="OrthoDB" id="1663137at2759"/>
<keyword evidence="4" id="KW-0560">Oxidoreductase</keyword>
<evidence type="ECO:0000313" key="5">
    <source>
        <dbReference type="EMBL" id="KAJ5389215.1"/>
    </source>
</evidence>
<evidence type="ECO:0000256" key="2">
    <source>
        <dbReference type="ARBA" id="ARBA00022630"/>
    </source>
</evidence>
<dbReference type="RefSeq" id="XP_056559943.1">
    <property type="nucleotide sequence ID" value="XM_056693214.1"/>
</dbReference>
<protein>
    <recommendedName>
        <fullName evidence="7">NADH:flavin oxidoreductase/NADH oxidase N-terminal domain-containing protein</fullName>
    </recommendedName>
</protein>
<keyword evidence="2" id="KW-0285">Flavoprotein</keyword>
<dbReference type="EMBL" id="JAPZBS010000001">
    <property type="protein sequence ID" value="KAJ5389215.1"/>
    <property type="molecule type" value="Genomic_DNA"/>
</dbReference>
<reference evidence="5" key="2">
    <citation type="journal article" date="2023" name="IMA Fungus">
        <title>Comparative genomic study of the Penicillium genus elucidates a diverse pangenome and 15 lateral gene transfer events.</title>
        <authorList>
            <person name="Petersen C."/>
            <person name="Sorensen T."/>
            <person name="Nielsen M.R."/>
            <person name="Sondergaard T.E."/>
            <person name="Sorensen J.L."/>
            <person name="Fitzpatrick D.A."/>
            <person name="Frisvad J.C."/>
            <person name="Nielsen K.L."/>
        </authorList>
    </citation>
    <scope>NUCLEOTIDE SEQUENCE</scope>
    <source>
        <strain evidence="5">IBT 29864</strain>
    </source>
</reference>
<dbReference type="InterPro" id="IPR013785">
    <property type="entry name" value="Aldolase_TIM"/>
</dbReference>
<comment type="similarity">
    <text evidence="1">Belongs to the NADH:flavin oxidoreductase/NADH oxidase family.</text>
</comment>
<evidence type="ECO:0000256" key="1">
    <source>
        <dbReference type="ARBA" id="ARBA00005979"/>
    </source>
</evidence>
<dbReference type="AlphaFoldDB" id="A0A9W9VU39"/>
<accession>A0A9W9VU39</accession>
<keyword evidence="6" id="KW-1185">Reference proteome</keyword>
<evidence type="ECO:0000256" key="4">
    <source>
        <dbReference type="ARBA" id="ARBA00023002"/>
    </source>
</evidence>
<dbReference type="Proteomes" id="UP001147782">
    <property type="component" value="Unassembled WGS sequence"/>
</dbReference>
<evidence type="ECO:0008006" key="7">
    <source>
        <dbReference type="Google" id="ProtNLM"/>
    </source>
</evidence>
<sequence length="292" mass="32531">MGSDIKDPLELPCGLVLPNRLVKAAMAEGMAESGRLPGTPIFRKHEKWAKRGWGALLIGRRILNDSEASAIWLHVSIKESPRGVSDRGILDKPIAPSEIALYIGNRLVTTIIQKAVPKTFYVKIKLNSADHSRVAFEDTLTQISLFSKAGIDFLEISSGTYEDLTIIGRGLRDETTNSQSLATESREAFFLDFRTQIRKRFPNLILIVTGGFRTRKGIETALKRGVCDLVVIGRPAVLNPNFPQLMMDDAYSDKKAQVVFFKVQIPLLVTLLKIRMWEEAQKHNDSGLKSIA</sequence>
<proteinExistence type="inferred from homology"/>
<reference evidence="5" key="1">
    <citation type="submission" date="2022-11" db="EMBL/GenBank/DDBJ databases">
        <authorList>
            <person name="Petersen C."/>
        </authorList>
    </citation>
    <scope>NUCLEOTIDE SEQUENCE</scope>
    <source>
        <strain evidence="5">IBT 29864</strain>
    </source>
</reference>
<evidence type="ECO:0000256" key="3">
    <source>
        <dbReference type="ARBA" id="ARBA00022643"/>
    </source>
</evidence>
<evidence type="ECO:0000313" key="6">
    <source>
        <dbReference type="Proteomes" id="UP001147782"/>
    </source>
</evidence>
<dbReference type="GeneID" id="81432391"/>
<organism evidence="5 6">
    <name type="scientific">Penicillium cataractarum</name>
    <dbReference type="NCBI Taxonomy" id="2100454"/>
    <lineage>
        <taxon>Eukaryota</taxon>
        <taxon>Fungi</taxon>
        <taxon>Dikarya</taxon>
        <taxon>Ascomycota</taxon>
        <taxon>Pezizomycotina</taxon>
        <taxon>Eurotiomycetes</taxon>
        <taxon>Eurotiomycetidae</taxon>
        <taxon>Eurotiales</taxon>
        <taxon>Aspergillaceae</taxon>
        <taxon>Penicillium</taxon>
    </lineage>
</organism>
<dbReference type="PANTHER" id="PTHR43656:SF2">
    <property type="entry name" value="BINDING OXIDOREDUCTASE, PUTATIVE (AFU_ORTHOLOGUE AFUA_2G08260)-RELATED"/>
    <property type="match status" value="1"/>
</dbReference>
<dbReference type="Gene3D" id="3.20.20.70">
    <property type="entry name" value="Aldolase class I"/>
    <property type="match status" value="2"/>
</dbReference>
<comment type="caution">
    <text evidence="5">The sequence shown here is derived from an EMBL/GenBank/DDBJ whole genome shotgun (WGS) entry which is preliminary data.</text>
</comment>
<gene>
    <name evidence="5" type="ORF">N7496_000283</name>
</gene>
<dbReference type="SUPFAM" id="SSF51395">
    <property type="entry name" value="FMN-linked oxidoreductases"/>
    <property type="match status" value="1"/>
</dbReference>
<name>A0A9W9VU39_9EURO</name>
<dbReference type="InterPro" id="IPR051799">
    <property type="entry name" value="NADH_flavin_oxidoreductase"/>
</dbReference>
<dbReference type="GO" id="GO:0016491">
    <property type="term" value="F:oxidoreductase activity"/>
    <property type="evidence" value="ECO:0007669"/>
    <property type="project" value="UniProtKB-KW"/>
</dbReference>
<dbReference type="PANTHER" id="PTHR43656">
    <property type="entry name" value="BINDING OXIDOREDUCTASE, PUTATIVE (AFU_ORTHOLOGUE AFUA_2G08260)-RELATED"/>
    <property type="match status" value="1"/>
</dbReference>
<keyword evidence="3" id="KW-0288">FMN</keyword>